<keyword evidence="3" id="KW-1185">Reference proteome</keyword>
<dbReference type="RefSeq" id="WP_344998392.1">
    <property type="nucleotide sequence ID" value="NZ_BAABFR010000064.1"/>
</dbReference>
<feature type="domain" description="Suppressor of fused-like" evidence="1">
    <location>
        <begin position="36"/>
        <end position="194"/>
    </location>
</feature>
<name>A0ABP8JZX7_9ACTN</name>
<evidence type="ECO:0000259" key="1">
    <source>
        <dbReference type="Pfam" id="PF05076"/>
    </source>
</evidence>
<dbReference type="InterPro" id="IPR020941">
    <property type="entry name" value="SUFU-like_domain"/>
</dbReference>
<comment type="caution">
    <text evidence="2">The sequence shown here is derived from an EMBL/GenBank/DDBJ whole genome shotgun (WGS) entry which is preliminary data.</text>
</comment>
<gene>
    <name evidence="2" type="ORF">GCM10023147_35190</name>
</gene>
<dbReference type="Proteomes" id="UP001500635">
    <property type="component" value="Unassembled WGS sequence"/>
</dbReference>
<organism evidence="2 3">
    <name type="scientific">Tsukamurella soli</name>
    <dbReference type="NCBI Taxonomy" id="644556"/>
    <lineage>
        <taxon>Bacteria</taxon>
        <taxon>Bacillati</taxon>
        <taxon>Actinomycetota</taxon>
        <taxon>Actinomycetes</taxon>
        <taxon>Mycobacteriales</taxon>
        <taxon>Tsukamurellaceae</taxon>
        <taxon>Tsukamurella</taxon>
    </lineage>
</organism>
<dbReference type="Pfam" id="PF05076">
    <property type="entry name" value="SUFU"/>
    <property type="match status" value="1"/>
</dbReference>
<accession>A0ABP8JZX7</accession>
<evidence type="ECO:0000313" key="2">
    <source>
        <dbReference type="EMBL" id="GAA4398693.1"/>
    </source>
</evidence>
<proteinExistence type="predicted"/>
<sequence length="200" mass="20560">MSTVDRVREYLVAHQAARGFETPVSASVTFLGVEAVEVMRWAGVPAGRPTVVFASVGCSRHAMTDPMDLTPSDDGPRAEILLELEPRSPDQAALVGAHRSVALLAASPAVEGLVLAADALVDLSTPLWAGAPFTGVLLGASDVPDLPVPPGAAVAFLRAVPITANEAAWVRLKGADALREAWAEAGIDPADPGRAAASTV</sequence>
<evidence type="ECO:0000313" key="3">
    <source>
        <dbReference type="Proteomes" id="UP001500635"/>
    </source>
</evidence>
<protein>
    <submittedName>
        <fullName evidence="2">Suppressor of fused domain protein</fullName>
    </submittedName>
</protein>
<reference evidence="3" key="1">
    <citation type="journal article" date="2019" name="Int. J. Syst. Evol. Microbiol.">
        <title>The Global Catalogue of Microorganisms (GCM) 10K type strain sequencing project: providing services to taxonomists for standard genome sequencing and annotation.</title>
        <authorList>
            <consortium name="The Broad Institute Genomics Platform"/>
            <consortium name="The Broad Institute Genome Sequencing Center for Infectious Disease"/>
            <person name="Wu L."/>
            <person name="Ma J."/>
        </authorList>
    </citation>
    <scope>NUCLEOTIDE SEQUENCE [LARGE SCALE GENOMIC DNA]</scope>
    <source>
        <strain evidence="3">JCM 17688</strain>
    </source>
</reference>
<dbReference type="EMBL" id="BAABFR010000064">
    <property type="protein sequence ID" value="GAA4398693.1"/>
    <property type="molecule type" value="Genomic_DNA"/>
</dbReference>